<keyword evidence="2" id="KW-0813">Transport</keyword>
<dbReference type="InterPro" id="IPR050319">
    <property type="entry name" value="ABC_transp_ATP-bind"/>
</dbReference>
<keyword evidence="8" id="KW-1185">Reference proteome</keyword>
<gene>
    <name evidence="7" type="ORF">P5G52_03060</name>
</gene>
<dbReference type="InterPro" id="IPR017871">
    <property type="entry name" value="ABC_transporter-like_CS"/>
</dbReference>
<evidence type="ECO:0000313" key="8">
    <source>
        <dbReference type="Proteomes" id="UP001174209"/>
    </source>
</evidence>
<reference evidence="7" key="1">
    <citation type="submission" date="2023-06" db="EMBL/GenBank/DDBJ databases">
        <title>MT1 and MT2 Draft Genomes of Novel Species.</title>
        <authorList>
            <person name="Venkateswaran K."/>
        </authorList>
    </citation>
    <scope>NUCLEOTIDE SEQUENCE</scope>
    <source>
        <strain evidence="7">IIF3SC-B10</strain>
    </source>
</reference>
<dbReference type="InterPro" id="IPR003593">
    <property type="entry name" value="AAA+_ATPase"/>
</dbReference>
<protein>
    <submittedName>
        <fullName evidence="7">ABC transporter ATP-binding protein</fullName>
    </submittedName>
</protein>
<evidence type="ECO:0000256" key="4">
    <source>
        <dbReference type="ARBA" id="ARBA00022840"/>
    </source>
</evidence>
<dbReference type="RefSeq" id="WP_301224559.1">
    <property type="nucleotide sequence ID" value="NZ_JAROCG010000001.1"/>
</dbReference>
<dbReference type="PANTHER" id="PTHR43776">
    <property type="entry name" value="TRANSPORT ATP-BINDING PROTEIN"/>
    <property type="match status" value="1"/>
</dbReference>
<evidence type="ECO:0000256" key="5">
    <source>
        <dbReference type="SAM" id="MobiDB-lite"/>
    </source>
</evidence>
<dbReference type="SUPFAM" id="SSF52540">
    <property type="entry name" value="P-loop containing nucleoside triphosphate hydrolases"/>
    <property type="match status" value="1"/>
</dbReference>
<comment type="similarity">
    <text evidence="1">Belongs to the ABC transporter superfamily.</text>
</comment>
<dbReference type="Proteomes" id="UP001174209">
    <property type="component" value="Unassembled WGS sequence"/>
</dbReference>
<organism evidence="7 8">
    <name type="scientific">Arthrobacter burdickii</name>
    <dbReference type="NCBI Taxonomy" id="3035920"/>
    <lineage>
        <taxon>Bacteria</taxon>
        <taxon>Bacillati</taxon>
        <taxon>Actinomycetota</taxon>
        <taxon>Actinomycetes</taxon>
        <taxon>Micrococcales</taxon>
        <taxon>Micrococcaceae</taxon>
        <taxon>Arthrobacter</taxon>
    </lineage>
</organism>
<proteinExistence type="inferred from homology"/>
<evidence type="ECO:0000256" key="3">
    <source>
        <dbReference type="ARBA" id="ARBA00022741"/>
    </source>
</evidence>
<evidence type="ECO:0000256" key="2">
    <source>
        <dbReference type="ARBA" id="ARBA00022448"/>
    </source>
</evidence>
<dbReference type="Pfam" id="PF08352">
    <property type="entry name" value="oligo_HPY"/>
    <property type="match status" value="1"/>
</dbReference>
<keyword evidence="4 7" id="KW-0067">ATP-binding</keyword>
<comment type="caution">
    <text evidence="7">The sequence shown here is derived from an EMBL/GenBank/DDBJ whole genome shotgun (WGS) entry which is preliminary data.</text>
</comment>
<evidence type="ECO:0000313" key="7">
    <source>
        <dbReference type="EMBL" id="MDN4609836.1"/>
    </source>
</evidence>
<dbReference type="NCBIfam" id="TIGR01727">
    <property type="entry name" value="oligo_HPY"/>
    <property type="match status" value="1"/>
</dbReference>
<feature type="domain" description="ABC transporter" evidence="6">
    <location>
        <begin position="21"/>
        <end position="266"/>
    </location>
</feature>
<dbReference type="PROSITE" id="PS00211">
    <property type="entry name" value="ABC_TRANSPORTER_1"/>
    <property type="match status" value="1"/>
</dbReference>
<name>A0ABT8JXC8_9MICC</name>
<accession>A0ABT8JXC8</accession>
<dbReference type="Pfam" id="PF00005">
    <property type="entry name" value="ABC_tran"/>
    <property type="match status" value="1"/>
</dbReference>
<dbReference type="GO" id="GO:0005524">
    <property type="term" value="F:ATP binding"/>
    <property type="evidence" value="ECO:0007669"/>
    <property type="project" value="UniProtKB-KW"/>
</dbReference>
<dbReference type="SMART" id="SM00382">
    <property type="entry name" value="AAA"/>
    <property type="match status" value="1"/>
</dbReference>
<evidence type="ECO:0000259" key="6">
    <source>
        <dbReference type="PROSITE" id="PS50893"/>
    </source>
</evidence>
<dbReference type="EMBL" id="JAROCG010000001">
    <property type="protein sequence ID" value="MDN4609836.1"/>
    <property type="molecule type" value="Genomic_DNA"/>
</dbReference>
<dbReference type="Gene3D" id="3.40.50.300">
    <property type="entry name" value="P-loop containing nucleotide triphosphate hydrolases"/>
    <property type="match status" value="1"/>
</dbReference>
<evidence type="ECO:0000256" key="1">
    <source>
        <dbReference type="ARBA" id="ARBA00005417"/>
    </source>
</evidence>
<dbReference type="CDD" id="cd03257">
    <property type="entry name" value="ABC_NikE_OppD_transporters"/>
    <property type="match status" value="1"/>
</dbReference>
<feature type="region of interest" description="Disordered" evidence="5">
    <location>
        <begin position="272"/>
        <end position="297"/>
    </location>
</feature>
<dbReference type="InterPro" id="IPR027417">
    <property type="entry name" value="P-loop_NTPase"/>
</dbReference>
<sequence length="336" mass="35478">MSTSTSIRPEPTSPAPVQPLLEVKDLVVRYGRGRKATAAPAAVDGVSFSIAAGETVGLVGESGSGKSTIGKAILGLQKVSSGSITYQGKDITSAGASQRRALGGELRAVFQDPNSSLNPRNTVGSSLAEPLRLRGVNPTEARQRAEDILERVGLPRDAVDRYPSQFSGGQRQRISVARALICDPKLVVCDEAVSALDLSTQAQVLNLLADLRDERGLGYLFIAHDIAVVQFLAQRVVVLYRGQVMETGPAAAVTEDPKHPFTQTLVAASPVPRPAEQAARREARESLGVRTGAAATPAPGGCPFRLRCPLATDLCRDERPALRRVGASDVACHYAA</sequence>
<dbReference type="InterPro" id="IPR003439">
    <property type="entry name" value="ABC_transporter-like_ATP-bd"/>
</dbReference>
<dbReference type="InterPro" id="IPR013563">
    <property type="entry name" value="Oligopep_ABC_C"/>
</dbReference>
<feature type="compositionally biased region" description="Basic and acidic residues" evidence="5">
    <location>
        <begin position="278"/>
        <end position="287"/>
    </location>
</feature>
<dbReference type="PANTHER" id="PTHR43776:SF7">
    <property type="entry name" value="D,D-DIPEPTIDE TRANSPORT ATP-BINDING PROTEIN DDPF-RELATED"/>
    <property type="match status" value="1"/>
</dbReference>
<dbReference type="PROSITE" id="PS50893">
    <property type="entry name" value="ABC_TRANSPORTER_2"/>
    <property type="match status" value="1"/>
</dbReference>
<keyword evidence="3" id="KW-0547">Nucleotide-binding</keyword>